<dbReference type="Pfam" id="PF19934">
    <property type="entry name" value="DUF6397"/>
    <property type="match status" value="1"/>
</dbReference>
<reference evidence="2 3" key="1">
    <citation type="submission" date="2021-03" db="EMBL/GenBank/DDBJ databases">
        <title>Sequencing the genomes of 1000 actinobacteria strains.</title>
        <authorList>
            <person name="Klenk H.-P."/>
        </authorList>
    </citation>
    <scope>NUCLEOTIDE SEQUENCE [LARGE SCALE GENOMIC DNA]</scope>
    <source>
        <strain evidence="2 3">DSM 41480</strain>
    </source>
</reference>
<dbReference type="RefSeq" id="WP_209517792.1">
    <property type="nucleotide sequence ID" value="NZ_JAGIOH010000001.1"/>
</dbReference>
<dbReference type="GeneID" id="91572724"/>
<protein>
    <submittedName>
        <fullName evidence="2">Uncharacterized protein</fullName>
    </submittedName>
</protein>
<dbReference type="InterPro" id="IPR045652">
    <property type="entry name" value="DUF6397"/>
</dbReference>
<keyword evidence="3" id="KW-1185">Reference proteome</keyword>
<evidence type="ECO:0000313" key="3">
    <source>
        <dbReference type="Proteomes" id="UP001519291"/>
    </source>
</evidence>
<sequence>MAVRQCEMRSATEESVAFGRAARELELKPREFELAVQLGAVRTVASGPGRRRRVSRAEIEHHRSADGFPEGLRSRLWVVGTAEGAELMGISPARFGRLARGGCFAPVRFYVNRYRAVVWHYLAADLVDFADRNPELLTGRTPSLLRTALEEREDRRGRSWRARRIDQLLAQTDDPWERAAVTASVLTPEDLAAGVPDENERAYVTGLRPTLVPARSDAMAAHEVIESVILAEDPDEIEWHRHRLTAALAQARAVRPAPAPDVRPGPVPSPAEPVTGTEAVTEPVRPRGLWDWLRRRT</sequence>
<organism evidence="2 3">
    <name type="scientific">Streptomyces syringium</name>
    <dbReference type="NCBI Taxonomy" id="76729"/>
    <lineage>
        <taxon>Bacteria</taxon>
        <taxon>Bacillati</taxon>
        <taxon>Actinomycetota</taxon>
        <taxon>Actinomycetes</taxon>
        <taxon>Kitasatosporales</taxon>
        <taxon>Streptomycetaceae</taxon>
        <taxon>Streptomyces</taxon>
    </lineage>
</organism>
<feature type="region of interest" description="Disordered" evidence="1">
    <location>
        <begin position="256"/>
        <end position="282"/>
    </location>
</feature>
<evidence type="ECO:0000313" key="2">
    <source>
        <dbReference type="EMBL" id="MBP2406409.1"/>
    </source>
</evidence>
<dbReference type="EMBL" id="JAGIOH010000001">
    <property type="protein sequence ID" value="MBP2406409.1"/>
    <property type="molecule type" value="Genomic_DNA"/>
</dbReference>
<feature type="compositionally biased region" description="Pro residues" evidence="1">
    <location>
        <begin position="257"/>
        <end position="271"/>
    </location>
</feature>
<comment type="caution">
    <text evidence="2">The sequence shown here is derived from an EMBL/GenBank/DDBJ whole genome shotgun (WGS) entry which is preliminary data.</text>
</comment>
<evidence type="ECO:0000256" key="1">
    <source>
        <dbReference type="SAM" id="MobiDB-lite"/>
    </source>
</evidence>
<proteinExistence type="predicted"/>
<gene>
    <name evidence="2" type="ORF">JO379_005878</name>
</gene>
<dbReference type="Proteomes" id="UP001519291">
    <property type="component" value="Unassembled WGS sequence"/>
</dbReference>
<name>A0ABS4YC88_9ACTN</name>
<accession>A0ABS4YC88</accession>